<dbReference type="AlphaFoldDB" id="A0A1S1H879"/>
<keyword evidence="4" id="KW-1185">Reference proteome</keyword>
<sequence length="263" mass="29396">MKARSYPSSPIRLALPDVTLCAVTSVNVKATVRALSASLEQVAFADCMLFTDVPVQPEHPGIRVVPIDHLDSAAAYSKFLLSELVRHVETSHCLVVQWDGHVLDARRWRPEFLEYDYIGATWPQFDDGHDVGNGGFSLRSRRLMEACQALDFISGHPEDVAICRTNRAFLEARGIRFAPRALADLFAAERAADVGTTFGFHGVFNMPRIMDNEAFWEAYRSLDNRSSLRPDFLGLLKSLRGGRRGLARSLRMIADRAYDIARG</sequence>
<evidence type="ECO:0000259" key="1">
    <source>
        <dbReference type="Pfam" id="PF18922"/>
    </source>
</evidence>
<proteinExistence type="predicted"/>
<comment type="caution">
    <text evidence="3">The sequence shown here is derived from an EMBL/GenBank/DDBJ whole genome shotgun (WGS) entry which is preliminary data.</text>
</comment>
<dbReference type="RefSeq" id="WP_070931875.1">
    <property type="nucleotide sequence ID" value="NZ_MIPT01000001.1"/>
</dbReference>
<dbReference type="OrthoDB" id="7391526at2"/>
<evidence type="ECO:0000313" key="3">
    <source>
        <dbReference type="EMBL" id="OHT18297.1"/>
    </source>
</evidence>
<dbReference type="InterPro" id="IPR043729">
    <property type="entry name" value="DUF5672"/>
</dbReference>
<evidence type="ECO:0000313" key="2">
    <source>
        <dbReference type="EMBL" id="OHT17743.1"/>
    </source>
</evidence>
<evidence type="ECO:0000313" key="4">
    <source>
        <dbReference type="Proteomes" id="UP000179467"/>
    </source>
</evidence>
<organism evidence="3 4">
    <name type="scientific">Edaphosphingomonas haloaromaticamans</name>
    <dbReference type="NCBI Taxonomy" id="653954"/>
    <lineage>
        <taxon>Bacteria</taxon>
        <taxon>Pseudomonadati</taxon>
        <taxon>Pseudomonadota</taxon>
        <taxon>Alphaproteobacteria</taxon>
        <taxon>Sphingomonadales</taxon>
        <taxon>Rhizorhabdaceae</taxon>
        <taxon>Edaphosphingomonas</taxon>
    </lineage>
</organism>
<dbReference type="EMBL" id="MIPT01000001">
    <property type="protein sequence ID" value="OHT18297.1"/>
    <property type="molecule type" value="Genomic_DNA"/>
</dbReference>
<gene>
    <name evidence="3" type="ORF">BHE75_00268</name>
    <name evidence="2" type="ORF">BHE75_04652</name>
</gene>
<name>A0A1S1H879_9SPHN</name>
<reference evidence="3 4" key="1">
    <citation type="submission" date="2016-09" db="EMBL/GenBank/DDBJ databases">
        <title>Metabolic pathway, cell adaptation mechanisms and a novel monoxygenase revealed through proteogenomic-transcription analysis of a Sphingomonas haloaromaticamans strain degrading the fungicide ortho-phenylphenol.</title>
        <authorList>
            <person name="Perruchon C."/>
            <person name="Papadopoulou E.S."/>
            <person name="Rousidou C."/>
            <person name="Vasileiadis S."/>
            <person name="Tanou G."/>
            <person name="Amoutzias G."/>
            <person name="Molassiotis A."/>
            <person name="Karpouzas D.G."/>
        </authorList>
    </citation>
    <scope>NUCLEOTIDE SEQUENCE [LARGE SCALE GENOMIC DNA]</scope>
    <source>
        <strain evidence="3 4">P3</strain>
    </source>
</reference>
<dbReference type="Pfam" id="PF18922">
    <property type="entry name" value="DUF5672"/>
    <property type="match status" value="1"/>
</dbReference>
<protein>
    <recommendedName>
        <fullName evidence="1">DUF5672 domain-containing protein</fullName>
    </recommendedName>
</protein>
<dbReference type="Proteomes" id="UP000179467">
    <property type="component" value="Unassembled WGS sequence"/>
</dbReference>
<feature type="domain" description="DUF5672" evidence="1">
    <location>
        <begin position="63"/>
        <end position="198"/>
    </location>
</feature>
<dbReference type="EMBL" id="MIPT01000004">
    <property type="protein sequence ID" value="OHT17743.1"/>
    <property type="molecule type" value="Genomic_DNA"/>
</dbReference>
<accession>A0A1S1H879</accession>